<dbReference type="Pfam" id="PF00169">
    <property type="entry name" value="PH"/>
    <property type="match status" value="1"/>
</dbReference>
<dbReference type="AlphaFoldDB" id="A0A484AYR6"/>
<dbReference type="InterPro" id="IPR001849">
    <property type="entry name" value="PH_domain"/>
</dbReference>
<evidence type="ECO:0000259" key="1">
    <source>
        <dbReference type="PROSITE" id="PS50003"/>
    </source>
</evidence>
<dbReference type="PROSITE" id="PS50003">
    <property type="entry name" value="PH_DOMAIN"/>
    <property type="match status" value="1"/>
</dbReference>
<organism evidence="2 3">
    <name type="scientific">Drosophila navojoa</name>
    <name type="common">Fruit fly</name>
    <dbReference type="NCBI Taxonomy" id="7232"/>
    <lineage>
        <taxon>Eukaryota</taxon>
        <taxon>Metazoa</taxon>
        <taxon>Ecdysozoa</taxon>
        <taxon>Arthropoda</taxon>
        <taxon>Hexapoda</taxon>
        <taxon>Insecta</taxon>
        <taxon>Pterygota</taxon>
        <taxon>Neoptera</taxon>
        <taxon>Endopterygota</taxon>
        <taxon>Diptera</taxon>
        <taxon>Brachycera</taxon>
        <taxon>Muscomorpha</taxon>
        <taxon>Ephydroidea</taxon>
        <taxon>Drosophilidae</taxon>
        <taxon>Drosophila</taxon>
    </lineage>
</organism>
<feature type="domain" description="PH" evidence="1">
    <location>
        <begin position="1"/>
        <end position="84"/>
    </location>
</feature>
<gene>
    <name evidence="2" type="ORF">AWZ03_012577</name>
</gene>
<proteinExistence type="predicted"/>
<dbReference type="GO" id="GO:0007265">
    <property type="term" value="P:Ras protein signal transduction"/>
    <property type="evidence" value="ECO:0007669"/>
    <property type="project" value="TreeGrafter"/>
</dbReference>
<sequence length="111" mass="12509">MKSCSRYCLLFKASRHGIARLEICENKDDKNPKIFTLENCVKITQEPPPANLIQIVKRNVQLTLNTNSDEELKDWVTALQTVAFCDNSGLHAAHGAIEEDNDLYCSSFVSH</sequence>
<dbReference type="EMBL" id="LSRL02000439">
    <property type="protein sequence ID" value="TDG41000.1"/>
    <property type="molecule type" value="Genomic_DNA"/>
</dbReference>
<evidence type="ECO:0000313" key="2">
    <source>
        <dbReference type="EMBL" id="TDG41000.1"/>
    </source>
</evidence>
<keyword evidence="3" id="KW-1185">Reference proteome</keyword>
<dbReference type="InterPro" id="IPR011993">
    <property type="entry name" value="PH-like_dom_sf"/>
</dbReference>
<comment type="caution">
    <text evidence="2">The sequence shown here is derived from an EMBL/GenBank/DDBJ whole genome shotgun (WGS) entry which is preliminary data.</text>
</comment>
<protein>
    <recommendedName>
        <fullName evidence="1">PH domain-containing protein</fullName>
    </recommendedName>
</protein>
<dbReference type="PANTHER" id="PTHR21258:SF62">
    <property type="entry name" value="INSULIN RECEPTOR SUBSTRATE 1"/>
    <property type="match status" value="1"/>
</dbReference>
<dbReference type="InterPro" id="IPR050996">
    <property type="entry name" value="Docking_Protein_DOK"/>
</dbReference>
<dbReference type="Gene3D" id="2.30.29.30">
    <property type="entry name" value="Pleckstrin-homology domain (PH domain)/Phosphotyrosine-binding domain (PTB)"/>
    <property type="match status" value="1"/>
</dbReference>
<dbReference type="GO" id="GO:0005737">
    <property type="term" value="C:cytoplasm"/>
    <property type="evidence" value="ECO:0007669"/>
    <property type="project" value="TreeGrafter"/>
</dbReference>
<dbReference type="Proteomes" id="UP000295192">
    <property type="component" value="Unassembled WGS sequence"/>
</dbReference>
<evidence type="ECO:0000313" key="3">
    <source>
        <dbReference type="Proteomes" id="UP000295192"/>
    </source>
</evidence>
<dbReference type="OrthoDB" id="6243387at2759"/>
<dbReference type="GO" id="GO:0043410">
    <property type="term" value="P:positive regulation of MAPK cascade"/>
    <property type="evidence" value="ECO:0007669"/>
    <property type="project" value="TreeGrafter"/>
</dbReference>
<dbReference type="SUPFAM" id="SSF50729">
    <property type="entry name" value="PH domain-like"/>
    <property type="match status" value="1"/>
</dbReference>
<dbReference type="STRING" id="7232.A0A484AYR6"/>
<reference evidence="2 3" key="1">
    <citation type="journal article" date="2019" name="J. Hered.">
        <title>An Improved Genome Assembly for Drosophila navojoa, the Basal Species in the mojavensis Cluster.</title>
        <authorList>
            <person name="Vanderlinde T."/>
            <person name="Dupim E.G."/>
            <person name="Nazario-Yepiz N.O."/>
            <person name="Carvalho A.B."/>
        </authorList>
    </citation>
    <scope>NUCLEOTIDE SEQUENCE [LARGE SCALE GENOMIC DNA]</scope>
    <source>
        <strain evidence="2">Navoj_Jal97</strain>
        <tissue evidence="2">Whole organism</tissue>
    </source>
</reference>
<dbReference type="GO" id="GO:0007169">
    <property type="term" value="P:cell surface receptor protein tyrosine kinase signaling pathway"/>
    <property type="evidence" value="ECO:0007669"/>
    <property type="project" value="TreeGrafter"/>
</dbReference>
<accession>A0A484AYR6</accession>
<name>A0A484AYR6_DRONA</name>
<dbReference type="PANTHER" id="PTHR21258">
    <property type="entry name" value="DOCKING PROTEIN RELATED"/>
    <property type="match status" value="1"/>
</dbReference>